<comment type="caution">
    <text evidence="1">The sequence shown here is derived from an EMBL/GenBank/DDBJ whole genome shotgun (WGS) entry which is preliminary data.</text>
</comment>
<name>A0ACC2K162_9PEZI</name>
<reference evidence="1" key="1">
    <citation type="submission" date="2022-12" db="EMBL/GenBank/DDBJ databases">
        <title>Genome Sequence of Lasiodiplodia mahajangana.</title>
        <authorList>
            <person name="Buettner E."/>
        </authorList>
    </citation>
    <scope>NUCLEOTIDE SEQUENCE</scope>
    <source>
        <strain evidence="1">VT137</strain>
    </source>
</reference>
<proteinExistence type="predicted"/>
<accession>A0ACC2K162</accession>
<evidence type="ECO:0000313" key="1">
    <source>
        <dbReference type="EMBL" id="KAJ8133409.1"/>
    </source>
</evidence>
<keyword evidence="2" id="KW-1185">Reference proteome</keyword>
<organism evidence="1 2">
    <name type="scientific">Lasiodiplodia mahajangana</name>
    <dbReference type="NCBI Taxonomy" id="1108764"/>
    <lineage>
        <taxon>Eukaryota</taxon>
        <taxon>Fungi</taxon>
        <taxon>Dikarya</taxon>
        <taxon>Ascomycota</taxon>
        <taxon>Pezizomycotina</taxon>
        <taxon>Dothideomycetes</taxon>
        <taxon>Dothideomycetes incertae sedis</taxon>
        <taxon>Botryosphaeriales</taxon>
        <taxon>Botryosphaeriaceae</taxon>
        <taxon>Lasiodiplodia</taxon>
    </lineage>
</organism>
<gene>
    <name evidence="1" type="ORF">O1611_g212</name>
</gene>
<sequence>MAPIWSKQPFKTLYTTFRIFSTLASLPWLLVRYSLRSARPFPEWSLKYTIFNAVVRDLFTWYAKTRHDGMSAVISDHQKAMQRYALAEPADASLYSGVLTPGKATPAPVGGLWYPTPLLTTSPGVEDAKVVLHVPGGAFVLAFGQETWGKTVSSALLKYSKASHCFYAQYRLAKSSSTRFPAAAQDLLTCYNYILSLGVSPNNIILSGDSAGGNLVLGLLRYLETSSSATLPSPGGAMIWSPWVHVTPQAGADFASSKNSANDSIVPAILQWGAEAYYPEHEPTEEELAYISPLNHPFYTKVPLFIHAGSAEGIFESVREFANQMTQVDGNRVRLHSTALAVHDLIIGYDGAGLETDVEIAIRDAFNLFEP</sequence>
<dbReference type="EMBL" id="JAPUUL010000015">
    <property type="protein sequence ID" value="KAJ8133409.1"/>
    <property type="molecule type" value="Genomic_DNA"/>
</dbReference>
<protein>
    <submittedName>
        <fullName evidence="1">Uncharacterized protein</fullName>
    </submittedName>
</protein>
<evidence type="ECO:0000313" key="2">
    <source>
        <dbReference type="Proteomes" id="UP001153332"/>
    </source>
</evidence>
<dbReference type="Proteomes" id="UP001153332">
    <property type="component" value="Unassembled WGS sequence"/>
</dbReference>